<reference evidence="5 6" key="2">
    <citation type="submission" date="2017-02" db="EMBL/GenBank/DDBJ databases">
        <title>A genome survey and senescence transcriptome analysis in Lentinula edodes.</title>
        <authorList>
            <person name="Sakamoto Y."/>
            <person name="Nakade K."/>
            <person name="Sato S."/>
            <person name="Yoshida Y."/>
            <person name="Miyazaki K."/>
            <person name="Natsume S."/>
            <person name="Konno N."/>
        </authorList>
    </citation>
    <scope>NUCLEOTIDE SEQUENCE [LARGE SCALE GENOMIC DNA]</scope>
    <source>
        <strain evidence="5 6">NBRC 111202</strain>
    </source>
</reference>
<sequence>MAFGSSLKDGGMEFGSGGQESGEVVGIMSENSSDYMVLVHALIANTTPFALISAYFTRFELLHAFKLSKLTRLFVQPKHLHHALSVAKEIGLPSHNIYVIGGRVQGHQSLSGMIERARKSKIARFRAKPATKNTLAYLVFSSGTSGLPKAVMITHGNLLYSLFQIITRTQITALILPPPTNIPVCLAFLPMHHTYGLHVYCFQSLLTPSTIAIMPKWNINAALKAIPKYRVTNLPLIPSLVHQLLNHPRISSVDLSSIATVSSGAAYLPPPFAAKLKGLTPKESLVAEGYGMSECTISALTQIIVGTPLSSPEGQPRLAPPGSTGILIPGMQARLVREDGSEADYNEVGELWLKGANVSPGYWGNEQATRETFVGGVDEEDGVGKGKWLRTGDRFSVNNDGCFFFADRAKDTLKVSGIQVSPVEIENVLLAHPEKFIIDVTVAGVSGHGRTDDEKVPRAWVVLSAAGRKKDRESKAKGEQGVVKALDEWQKENLSKYKWTRGGIEIVKEIPKSPTGKVLRRILVDSALTTLIVYALLQTPLVQKIKNNKRYIAFTSLKLFTMLAVERFAVQGDTAHCCSNMSIILFIRTHEFVLPTSLRQVKRMQTWNAHDIVLMLIDLMFNYTGYLQGAYELRESYGYSSRRRGWSTNRSMMHAIFCTYLLLRQIRCQSRQWLHSTSYLRFLFRH</sequence>
<protein>
    <submittedName>
        <fullName evidence="5">Acyl-synthetase</fullName>
    </submittedName>
</protein>
<evidence type="ECO:0000256" key="2">
    <source>
        <dbReference type="ARBA" id="ARBA00022598"/>
    </source>
</evidence>
<dbReference type="Gene3D" id="3.30.300.30">
    <property type="match status" value="1"/>
</dbReference>
<dbReference type="Gene3D" id="2.30.38.10">
    <property type="entry name" value="Luciferase, Domain 3"/>
    <property type="match status" value="1"/>
</dbReference>
<proteinExistence type="inferred from homology"/>
<reference evidence="5 6" key="1">
    <citation type="submission" date="2016-08" db="EMBL/GenBank/DDBJ databases">
        <authorList>
            <consortium name="Lentinula edodes genome sequencing consortium"/>
            <person name="Sakamoto Y."/>
            <person name="Nakade K."/>
            <person name="Sato S."/>
            <person name="Yoshida Y."/>
            <person name="Miyazaki K."/>
            <person name="Natsume S."/>
            <person name="Konno N."/>
        </authorList>
    </citation>
    <scope>NUCLEOTIDE SEQUENCE [LARGE SCALE GENOMIC DNA]</scope>
    <source>
        <strain evidence="5 6">NBRC 111202</strain>
    </source>
</reference>
<dbReference type="AlphaFoldDB" id="A0A1Q3EHT6"/>
<comment type="caution">
    <text evidence="5">The sequence shown here is derived from an EMBL/GenBank/DDBJ whole genome shotgun (WGS) entry which is preliminary data.</text>
</comment>
<evidence type="ECO:0000259" key="3">
    <source>
        <dbReference type="Pfam" id="PF00501"/>
    </source>
</evidence>
<dbReference type="Proteomes" id="UP000188533">
    <property type="component" value="Unassembled WGS sequence"/>
</dbReference>
<evidence type="ECO:0000313" key="5">
    <source>
        <dbReference type="EMBL" id="GAW06719.1"/>
    </source>
</evidence>
<keyword evidence="2" id="KW-0436">Ligase</keyword>
<dbReference type="EMBL" id="BDGU01000346">
    <property type="protein sequence ID" value="GAW06719.1"/>
    <property type="molecule type" value="Genomic_DNA"/>
</dbReference>
<dbReference type="PANTHER" id="PTHR24096:SF149">
    <property type="entry name" value="AMP-BINDING DOMAIN-CONTAINING PROTEIN-RELATED"/>
    <property type="match status" value="1"/>
</dbReference>
<dbReference type="InterPro" id="IPR025110">
    <property type="entry name" value="AMP-bd_C"/>
</dbReference>
<evidence type="ECO:0000259" key="4">
    <source>
        <dbReference type="Pfam" id="PF13193"/>
    </source>
</evidence>
<feature type="domain" description="AMP-binding enzyme C-terminal" evidence="4">
    <location>
        <begin position="424"/>
        <end position="517"/>
    </location>
</feature>
<keyword evidence="6" id="KW-1185">Reference proteome</keyword>
<dbReference type="SUPFAM" id="SSF56801">
    <property type="entry name" value="Acetyl-CoA synthetase-like"/>
    <property type="match status" value="1"/>
</dbReference>
<evidence type="ECO:0000256" key="1">
    <source>
        <dbReference type="ARBA" id="ARBA00006432"/>
    </source>
</evidence>
<dbReference type="PROSITE" id="PS00455">
    <property type="entry name" value="AMP_BINDING"/>
    <property type="match status" value="1"/>
</dbReference>
<dbReference type="Pfam" id="PF13193">
    <property type="entry name" value="AMP-binding_C"/>
    <property type="match status" value="1"/>
</dbReference>
<dbReference type="InterPro" id="IPR045851">
    <property type="entry name" value="AMP-bd_C_sf"/>
</dbReference>
<dbReference type="Gene3D" id="3.40.50.980">
    <property type="match status" value="2"/>
</dbReference>
<dbReference type="GO" id="GO:0016405">
    <property type="term" value="F:CoA-ligase activity"/>
    <property type="evidence" value="ECO:0007669"/>
    <property type="project" value="TreeGrafter"/>
</dbReference>
<comment type="similarity">
    <text evidence="1">Belongs to the ATP-dependent AMP-binding enzyme family.</text>
</comment>
<dbReference type="InterPro" id="IPR020845">
    <property type="entry name" value="AMP-binding_CS"/>
</dbReference>
<dbReference type="InterPro" id="IPR000873">
    <property type="entry name" value="AMP-dep_synth/lig_dom"/>
</dbReference>
<organism evidence="5 6">
    <name type="scientific">Lentinula edodes</name>
    <name type="common">Shiitake mushroom</name>
    <name type="synonym">Lentinus edodes</name>
    <dbReference type="NCBI Taxonomy" id="5353"/>
    <lineage>
        <taxon>Eukaryota</taxon>
        <taxon>Fungi</taxon>
        <taxon>Dikarya</taxon>
        <taxon>Basidiomycota</taxon>
        <taxon>Agaricomycotina</taxon>
        <taxon>Agaricomycetes</taxon>
        <taxon>Agaricomycetidae</taxon>
        <taxon>Agaricales</taxon>
        <taxon>Marasmiineae</taxon>
        <taxon>Omphalotaceae</taxon>
        <taxon>Lentinula</taxon>
    </lineage>
</organism>
<gene>
    <name evidence="5" type="ORF">LENED_008663</name>
</gene>
<accession>A0A1Q3EHT6</accession>
<dbReference type="Pfam" id="PF00501">
    <property type="entry name" value="AMP-binding"/>
    <property type="match status" value="1"/>
</dbReference>
<dbReference type="STRING" id="5353.A0A1Q3EHT6"/>
<evidence type="ECO:0000313" key="6">
    <source>
        <dbReference type="Proteomes" id="UP000188533"/>
    </source>
</evidence>
<dbReference type="PANTHER" id="PTHR24096">
    <property type="entry name" value="LONG-CHAIN-FATTY-ACID--COA LIGASE"/>
    <property type="match status" value="1"/>
</dbReference>
<name>A0A1Q3EHT6_LENED</name>
<feature type="domain" description="AMP-dependent synthetase/ligase" evidence="3">
    <location>
        <begin position="18"/>
        <end position="363"/>
    </location>
</feature>